<name>A0ABU9DH09_9BACL</name>
<feature type="domain" description="Rhodanese" evidence="5">
    <location>
        <begin position="206"/>
        <end position="323"/>
    </location>
</feature>
<dbReference type="PANTHER" id="PTHR43855">
    <property type="entry name" value="THIOSULFATE SULFURTRANSFERASE"/>
    <property type="match status" value="1"/>
</dbReference>
<dbReference type="GO" id="GO:0016740">
    <property type="term" value="F:transferase activity"/>
    <property type="evidence" value="ECO:0007669"/>
    <property type="project" value="UniProtKB-KW"/>
</dbReference>
<comment type="catalytic activity">
    <reaction evidence="3">
        <text>thiosulfate + hydrogen cyanide = thiocyanate + sulfite + 2 H(+)</text>
        <dbReference type="Rhea" id="RHEA:16881"/>
        <dbReference type="ChEBI" id="CHEBI:15378"/>
        <dbReference type="ChEBI" id="CHEBI:17359"/>
        <dbReference type="ChEBI" id="CHEBI:18022"/>
        <dbReference type="ChEBI" id="CHEBI:18407"/>
        <dbReference type="ChEBI" id="CHEBI:33542"/>
        <dbReference type="EC" id="2.8.1.1"/>
    </reaction>
</comment>
<dbReference type="PROSITE" id="PS00380">
    <property type="entry name" value="RHODANESE_1"/>
    <property type="match status" value="1"/>
</dbReference>
<accession>A0ABU9DH09</accession>
<keyword evidence="6" id="KW-0808">Transferase</keyword>
<reference evidence="6 7" key="1">
    <citation type="submission" date="2024-04" db="EMBL/GenBank/DDBJ databases">
        <title>draft genome sequnece of Paenibacillus filicis.</title>
        <authorList>
            <person name="Kim D.-U."/>
        </authorList>
    </citation>
    <scope>NUCLEOTIDE SEQUENCE [LARGE SCALE GENOMIC DNA]</scope>
    <source>
        <strain evidence="6 7">KACC14197</strain>
    </source>
</reference>
<feature type="domain" description="Rhodanese" evidence="5">
    <location>
        <begin position="70"/>
        <end position="175"/>
    </location>
</feature>
<dbReference type="Pfam" id="PF00581">
    <property type="entry name" value="Rhodanese"/>
    <property type="match status" value="2"/>
</dbReference>
<proteinExistence type="predicted"/>
<gene>
    <name evidence="6" type="ORF">WMW72_09645</name>
</gene>
<dbReference type="Proteomes" id="UP001469365">
    <property type="component" value="Unassembled WGS sequence"/>
</dbReference>
<evidence type="ECO:0000256" key="4">
    <source>
        <dbReference type="SAM" id="SignalP"/>
    </source>
</evidence>
<keyword evidence="2" id="KW-0677">Repeat</keyword>
<dbReference type="RefSeq" id="WP_341415234.1">
    <property type="nucleotide sequence ID" value="NZ_JBBPCC010000005.1"/>
</dbReference>
<dbReference type="SUPFAM" id="SSF52821">
    <property type="entry name" value="Rhodanese/Cell cycle control phosphatase"/>
    <property type="match status" value="2"/>
</dbReference>
<feature type="chain" id="PRO_5046238126" description="thiosulfate sulfurtransferase" evidence="4">
    <location>
        <begin position="20"/>
        <end position="324"/>
    </location>
</feature>
<dbReference type="PROSITE" id="PS51257">
    <property type="entry name" value="PROKAR_LIPOPROTEIN"/>
    <property type="match status" value="1"/>
</dbReference>
<dbReference type="InterPro" id="IPR036873">
    <property type="entry name" value="Rhodanese-like_dom_sf"/>
</dbReference>
<sequence length="324" mass="34711">MKTKLSVAALLALAVLASACGTKPAATTTNAGSPAAAPAVAEKKPEAKAPQTYPNAQLLADVKWAEEHAKDANVKILDLRAKGYEQGHIPGAIAFNAGQLKDAKNNTIVGKDKFTEIFQGLGLNSDTTVLLYDEGNSNGATRVFYALEYYGHKDKVKLLNGGYAAWQAAGKDVSTDAPAAAAAKGNFNAVPNDKLITTKEQLQKNDLQGCVLLDVRSSKEFSGEDLRGNQNGGHLKNAVNKEWSESIEQNAADGVPKFKSYEELKASFEKIGVVKDKTVIPYCQTNVRGAHTYFTLRLLGYSDIAPYEGSWAEWGNAGDTEIVK</sequence>
<evidence type="ECO:0000256" key="1">
    <source>
        <dbReference type="ARBA" id="ARBA00012245"/>
    </source>
</evidence>
<dbReference type="CDD" id="cd01448">
    <property type="entry name" value="TST_Repeat_1"/>
    <property type="match status" value="1"/>
</dbReference>
<evidence type="ECO:0000256" key="2">
    <source>
        <dbReference type="ARBA" id="ARBA00022737"/>
    </source>
</evidence>
<organism evidence="6 7">
    <name type="scientific">Paenibacillus filicis</name>
    <dbReference type="NCBI Taxonomy" id="669464"/>
    <lineage>
        <taxon>Bacteria</taxon>
        <taxon>Bacillati</taxon>
        <taxon>Bacillota</taxon>
        <taxon>Bacilli</taxon>
        <taxon>Bacillales</taxon>
        <taxon>Paenibacillaceae</taxon>
        <taxon>Paenibacillus</taxon>
    </lineage>
</organism>
<evidence type="ECO:0000256" key="3">
    <source>
        <dbReference type="ARBA" id="ARBA00047549"/>
    </source>
</evidence>
<keyword evidence="7" id="KW-1185">Reference proteome</keyword>
<evidence type="ECO:0000313" key="6">
    <source>
        <dbReference type="EMBL" id="MEK8128165.1"/>
    </source>
</evidence>
<keyword evidence="4" id="KW-0732">Signal</keyword>
<dbReference type="InterPro" id="IPR001763">
    <property type="entry name" value="Rhodanese-like_dom"/>
</dbReference>
<dbReference type="EC" id="2.8.1.1" evidence="1"/>
<evidence type="ECO:0000259" key="5">
    <source>
        <dbReference type="PROSITE" id="PS50206"/>
    </source>
</evidence>
<dbReference type="SMART" id="SM00450">
    <property type="entry name" value="RHOD"/>
    <property type="match status" value="2"/>
</dbReference>
<dbReference type="Gene3D" id="3.40.250.10">
    <property type="entry name" value="Rhodanese-like domain"/>
    <property type="match status" value="2"/>
</dbReference>
<dbReference type="PANTHER" id="PTHR43855:SF1">
    <property type="entry name" value="THIOSULFATE SULFURTRANSFERASE"/>
    <property type="match status" value="1"/>
</dbReference>
<dbReference type="InterPro" id="IPR001307">
    <property type="entry name" value="Thiosulphate_STrfase_CS"/>
</dbReference>
<dbReference type="InterPro" id="IPR051126">
    <property type="entry name" value="Thiosulfate_sulfurtransferase"/>
</dbReference>
<evidence type="ECO:0000313" key="7">
    <source>
        <dbReference type="Proteomes" id="UP001469365"/>
    </source>
</evidence>
<comment type="caution">
    <text evidence="6">The sequence shown here is derived from an EMBL/GenBank/DDBJ whole genome shotgun (WGS) entry which is preliminary data.</text>
</comment>
<dbReference type="EMBL" id="JBBPCC010000005">
    <property type="protein sequence ID" value="MEK8128165.1"/>
    <property type="molecule type" value="Genomic_DNA"/>
</dbReference>
<feature type="signal peptide" evidence="4">
    <location>
        <begin position="1"/>
        <end position="19"/>
    </location>
</feature>
<protein>
    <recommendedName>
        <fullName evidence="1">thiosulfate sulfurtransferase</fullName>
        <ecNumber evidence="1">2.8.1.1</ecNumber>
    </recommendedName>
</protein>
<dbReference type="CDD" id="cd01449">
    <property type="entry name" value="TST_Repeat_2"/>
    <property type="match status" value="1"/>
</dbReference>
<dbReference type="PROSITE" id="PS50206">
    <property type="entry name" value="RHODANESE_3"/>
    <property type="match status" value="2"/>
</dbReference>